<evidence type="ECO:0000313" key="4">
    <source>
        <dbReference type="Proteomes" id="UP000215450"/>
    </source>
</evidence>
<reference evidence="3 4" key="2">
    <citation type="submission" date="2017-06" db="EMBL/GenBank/DDBJ databases">
        <authorList>
            <person name="Kim H.J."/>
            <person name="Triplett B.A."/>
        </authorList>
    </citation>
    <scope>NUCLEOTIDE SEQUENCE [LARGE SCALE GENOMIC DNA]</scope>
    <source>
        <strain evidence="3">Kingella_eburonensis</strain>
    </source>
</reference>
<organism evidence="2">
    <name type="scientific">Kingella negevensis</name>
    <dbReference type="NCBI Taxonomy" id="1522312"/>
    <lineage>
        <taxon>Bacteria</taxon>
        <taxon>Pseudomonadati</taxon>
        <taxon>Pseudomonadota</taxon>
        <taxon>Betaproteobacteria</taxon>
        <taxon>Neisseriales</taxon>
        <taxon>Neisseriaceae</taxon>
        <taxon>Kingella</taxon>
    </lineage>
</organism>
<dbReference type="Proteomes" id="UP000215450">
    <property type="component" value="Unassembled WGS sequence"/>
</dbReference>
<dbReference type="SUPFAM" id="SSF69279">
    <property type="entry name" value="Phage tail proteins"/>
    <property type="match status" value="1"/>
</dbReference>
<evidence type="ECO:0000256" key="1">
    <source>
        <dbReference type="SAM" id="MobiDB-lite"/>
    </source>
</evidence>
<dbReference type="STRING" id="1522312.GCA_900177895_00822"/>
<gene>
    <name evidence="3" type="ORF">KEBURONENSIS_01369</name>
    <name evidence="2" type="ORF">KEBURONENSIS_01414</name>
</gene>
<protein>
    <submittedName>
        <fullName evidence="2">Phage late control gene D protein (GPD)</fullName>
    </submittedName>
</protein>
<reference evidence="2" key="1">
    <citation type="submission" date="2017-05" db="EMBL/GenBank/DDBJ databases">
        <authorList>
            <person name="Song R."/>
            <person name="Chenine A.L."/>
            <person name="Ruprecht R.M."/>
        </authorList>
    </citation>
    <scope>NUCLEOTIDE SEQUENCE</scope>
    <source>
        <strain evidence="2">Kingella_eburonensis</strain>
    </source>
</reference>
<dbReference type="Gene3D" id="3.55.50.10">
    <property type="entry name" value="Baseplate protein-like domains"/>
    <property type="match status" value="1"/>
</dbReference>
<accession>A0A238HFK7</accession>
<dbReference type="EMBL" id="FXUV01000023">
    <property type="protein sequence ID" value="SMQ12513.1"/>
    <property type="molecule type" value="Genomic_DNA"/>
</dbReference>
<evidence type="ECO:0000313" key="3">
    <source>
        <dbReference type="EMBL" id="SNB70649.1"/>
    </source>
</evidence>
<dbReference type="AlphaFoldDB" id="A0A238HFK7"/>
<name>A0A238HFK7_9NEIS</name>
<dbReference type="Pfam" id="PF05954">
    <property type="entry name" value="Phage_GPD"/>
    <property type="match status" value="1"/>
</dbReference>
<dbReference type="RefSeq" id="WP_095062692.1">
    <property type="nucleotide sequence ID" value="NZ_FXUV02000026.1"/>
</dbReference>
<keyword evidence="4" id="KW-1185">Reference proteome</keyword>
<dbReference type="OrthoDB" id="4070623at2"/>
<sequence length="389" mass="43318">MAFDLDMLANTTRKVFDQLFDDQGRHLTPIAELTINGKTFGTQTLSRIISLDLTDKRGFEADELTIELDDRDGAIAIPKMGDKITLALGYAKTGVVDKGEYLFSEFTHSGSPDTLSITARAADLAESLAEQKEKSWHKQTLHQIVQAIATQNGYTGEKCKIAESYKNTRIDHIDQTNESDASFLSRLAEQYGAIATVKHGIFLFTHEGEAQTVNGKPIPALTITRQSGDRHSFTYSTTDSYNAVRAFYTDKRTGKRKEVVVDKTNVQPERKTNRNGKQKPPKANANRKIDTAGKKVKTLRHLYARNSSAWSGARTAFKKLQRGAAQFSITLAAGRPDLFPETPVIVQGFKPEIDREKWLIAEVQHHLDDSGYTCSLKLEAMLDFEGGEE</sequence>
<evidence type="ECO:0000313" key="2">
    <source>
        <dbReference type="EMBL" id="SMQ12513.1"/>
    </source>
</evidence>
<proteinExistence type="predicted"/>
<dbReference type="EMBL" id="FXUV02000026">
    <property type="protein sequence ID" value="SNB70649.1"/>
    <property type="molecule type" value="Genomic_DNA"/>
</dbReference>
<feature type="region of interest" description="Disordered" evidence="1">
    <location>
        <begin position="262"/>
        <end position="287"/>
    </location>
</feature>